<evidence type="ECO:0000313" key="2">
    <source>
        <dbReference type="Proteomes" id="UP000218418"/>
    </source>
</evidence>
<dbReference type="EMBL" id="AP018227">
    <property type="protein sequence ID" value="BAY86120.1"/>
    <property type="molecule type" value="Genomic_DNA"/>
</dbReference>
<organism evidence="1 2">
    <name type="scientific">Calothrix parasitica NIES-267</name>
    <dbReference type="NCBI Taxonomy" id="1973488"/>
    <lineage>
        <taxon>Bacteria</taxon>
        <taxon>Bacillati</taxon>
        <taxon>Cyanobacteriota</taxon>
        <taxon>Cyanophyceae</taxon>
        <taxon>Nostocales</taxon>
        <taxon>Calotrichaceae</taxon>
        <taxon>Calothrix</taxon>
    </lineage>
</organism>
<protein>
    <submittedName>
        <fullName evidence="1">Uncharacterized protein</fullName>
    </submittedName>
</protein>
<evidence type="ECO:0000313" key="1">
    <source>
        <dbReference type="EMBL" id="BAY86120.1"/>
    </source>
</evidence>
<gene>
    <name evidence="1" type="ORF">NIES267_56260</name>
</gene>
<sequence length="38" mass="4494">MTYQVEISPTAIVRIHRVRHGSQQRLRDSKELLEDSDE</sequence>
<dbReference type="Proteomes" id="UP000218418">
    <property type="component" value="Chromosome"/>
</dbReference>
<reference evidence="1 2" key="1">
    <citation type="submission" date="2017-06" db="EMBL/GenBank/DDBJ databases">
        <title>Genome sequencing of cyanobaciteial culture collection at National Institute for Environmental Studies (NIES).</title>
        <authorList>
            <person name="Hirose Y."/>
            <person name="Shimura Y."/>
            <person name="Fujisawa T."/>
            <person name="Nakamura Y."/>
            <person name="Kawachi M."/>
        </authorList>
    </citation>
    <scope>NUCLEOTIDE SEQUENCE [LARGE SCALE GENOMIC DNA]</scope>
    <source>
        <strain evidence="1 2">NIES-267</strain>
    </source>
</reference>
<proteinExistence type="predicted"/>
<accession>A0A1Z4LY40</accession>
<keyword evidence="2" id="KW-1185">Reference proteome</keyword>
<dbReference type="AlphaFoldDB" id="A0A1Z4LY40"/>
<name>A0A1Z4LY40_9CYAN</name>